<accession>A0ABR4JTC7</accession>
<protein>
    <submittedName>
        <fullName evidence="6">Histidine-specific methyltransferase</fullName>
    </submittedName>
</protein>
<keyword evidence="4" id="KW-0949">S-adenosyl-L-methionine</keyword>
<dbReference type="NCBIfam" id="TIGR03439">
    <property type="entry name" value="methyl_EasF"/>
    <property type="match status" value="1"/>
</dbReference>
<gene>
    <name evidence="6" type="ORF">BJX68DRAFT_270358</name>
</gene>
<dbReference type="InterPro" id="IPR017804">
    <property type="entry name" value="MeTrfase_EgtD-like"/>
</dbReference>
<proteinExistence type="inferred from homology"/>
<reference evidence="6 7" key="1">
    <citation type="submission" date="2024-07" db="EMBL/GenBank/DDBJ databases">
        <title>Section-level genome sequencing and comparative genomics of Aspergillus sections Usti and Cavernicolus.</title>
        <authorList>
            <consortium name="Lawrence Berkeley National Laboratory"/>
            <person name="Nybo J.L."/>
            <person name="Vesth T.C."/>
            <person name="Theobald S."/>
            <person name="Frisvad J.C."/>
            <person name="Larsen T.O."/>
            <person name="Kjaerboelling I."/>
            <person name="Rothschild-Mancinelli K."/>
            <person name="Lyhne E.K."/>
            <person name="Kogle M.E."/>
            <person name="Barry K."/>
            <person name="Clum A."/>
            <person name="Na H."/>
            <person name="Ledsgaard L."/>
            <person name="Lin J."/>
            <person name="Lipzen A."/>
            <person name="Kuo A."/>
            <person name="Riley R."/>
            <person name="Mondo S."/>
            <person name="LaButti K."/>
            <person name="Haridas S."/>
            <person name="Pangalinan J."/>
            <person name="Salamov A.A."/>
            <person name="Simmons B.A."/>
            <person name="Magnuson J.K."/>
            <person name="Chen J."/>
            <person name="Drula E."/>
            <person name="Henrissat B."/>
            <person name="Wiebenga A."/>
            <person name="Lubbers R.J."/>
            <person name="Gomes A.C."/>
            <person name="Macurrencykelacurrency M.R."/>
            <person name="Stajich J."/>
            <person name="Grigoriev I.V."/>
            <person name="Mortensen U.H."/>
            <person name="De vries R.P."/>
            <person name="Baker S.E."/>
            <person name="Andersen M.R."/>
        </authorList>
    </citation>
    <scope>NUCLEOTIDE SEQUENCE [LARGE SCALE GENOMIC DNA]</scope>
    <source>
        <strain evidence="6 7">CBS 756.74</strain>
    </source>
</reference>
<dbReference type="InterPro" id="IPR051128">
    <property type="entry name" value="EgtD_Methyltrsf_superfamily"/>
</dbReference>
<dbReference type="GO" id="GO:0008168">
    <property type="term" value="F:methyltransferase activity"/>
    <property type="evidence" value="ECO:0007669"/>
    <property type="project" value="UniProtKB-KW"/>
</dbReference>
<evidence type="ECO:0000256" key="1">
    <source>
        <dbReference type="ARBA" id="ARBA00008361"/>
    </source>
</evidence>
<dbReference type="Gene3D" id="3.40.50.150">
    <property type="entry name" value="Vaccinia Virus protein VP39"/>
    <property type="match status" value="1"/>
</dbReference>
<sequence>MLENIIQPRFGVKAHPFQRAPTEQIIDIRSDKKGLELRESLQQSIHNESAALPDLLLWDEPGLKYFEHVTYCPSYYLTREEIGLLQAYCREIAARIPAGSMLVELGSGNLRKTKILLDALEELGRPVDYFALDVSYPELQRTLRPVSSGIYRHVRCFGLLGTYDDGRTWLQHPDLQSRPKTILYLGSTLGNFEKADAAEFLSSFAQADSSFLLGLDGCKDEERVLNAYNDPDGMNQRFVKNGLKHANRVLGREAFDLDKWRVVGDWDAEKGAHSQIYYPRVDVSLDGVRIPAGRKLLAVRSHKYDAADRDALCQRAGLHVLDSWSSQSDYNLLYLTSK</sequence>
<dbReference type="PANTHER" id="PTHR43397">
    <property type="entry name" value="ERGOTHIONEINE BIOSYNTHESIS PROTEIN 1"/>
    <property type="match status" value="1"/>
</dbReference>
<dbReference type="InterPro" id="IPR019257">
    <property type="entry name" value="MeTrfase_dom"/>
</dbReference>
<evidence type="ECO:0000313" key="7">
    <source>
        <dbReference type="Proteomes" id="UP001610444"/>
    </source>
</evidence>
<dbReference type="GO" id="GO:0032259">
    <property type="term" value="P:methylation"/>
    <property type="evidence" value="ECO:0007669"/>
    <property type="project" value="UniProtKB-KW"/>
</dbReference>
<evidence type="ECO:0000256" key="3">
    <source>
        <dbReference type="ARBA" id="ARBA00022679"/>
    </source>
</evidence>
<dbReference type="PIRSF" id="PIRSF018005">
    <property type="entry name" value="UCP018005"/>
    <property type="match status" value="1"/>
</dbReference>
<evidence type="ECO:0000313" key="6">
    <source>
        <dbReference type="EMBL" id="KAL2843032.1"/>
    </source>
</evidence>
<dbReference type="RefSeq" id="XP_070895399.1">
    <property type="nucleotide sequence ID" value="XM_071046624.1"/>
</dbReference>
<feature type="domain" description="Histidine-specific methyltransferase SAM-dependent" evidence="5">
    <location>
        <begin position="38"/>
        <end position="336"/>
    </location>
</feature>
<organism evidence="6 7">
    <name type="scientific">Aspergillus pseudodeflectus</name>
    <dbReference type="NCBI Taxonomy" id="176178"/>
    <lineage>
        <taxon>Eukaryota</taxon>
        <taxon>Fungi</taxon>
        <taxon>Dikarya</taxon>
        <taxon>Ascomycota</taxon>
        <taxon>Pezizomycotina</taxon>
        <taxon>Eurotiomycetes</taxon>
        <taxon>Eurotiomycetidae</taxon>
        <taxon>Eurotiales</taxon>
        <taxon>Aspergillaceae</taxon>
        <taxon>Aspergillus</taxon>
        <taxon>Aspergillus subgen. Nidulantes</taxon>
    </lineage>
</organism>
<dbReference type="EMBL" id="JBFXLR010000048">
    <property type="protein sequence ID" value="KAL2843032.1"/>
    <property type="molecule type" value="Genomic_DNA"/>
</dbReference>
<dbReference type="Pfam" id="PF10017">
    <property type="entry name" value="Methyltransf_33"/>
    <property type="match status" value="1"/>
</dbReference>
<keyword evidence="7" id="KW-1185">Reference proteome</keyword>
<comment type="similarity">
    <text evidence="1">Belongs to the methyltransferase superfamily.</text>
</comment>
<dbReference type="InterPro" id="IPR017805">
    <property type="entry name" value="SAM_MeTrfase_EasF-type_put"/>
</dbReference>
<name>A0ABR4JTC7_9EURO</name>
<evidence type="ECO:0000256" key="2">
    <source>
        <dbReference type="ARBA" id="ARBA00022603"/>
    </source>
</evidence>
<evidence type="ECO:0000259" key="5">
    <source>
        <dbReference type="Pfam" id="PF10017"/>
    </source>
</evidence>
<dbReference type="InterPro" id="IPR029063">
    <property type="entry name" value="SAM-dependent_MTases_sf"/>
</dbReference>
<comment type="caution">
    <text evidence="6">The sequence shown here is derived from an EMBL/GenBank/DDBJ whole genome shotgun (WGS) entry which is preliminary data.</text>
</comment>
<evidence type="ECO:0000256" key="4">
    <source>
        <dbReference type="ARBA" id="ARBA00022691"/>
    </source>
</evidence>
<keyword evidence="3" id="KW-0808">Transferase</keyword>
<dbReference type="GeneID" id="98161788"/>
<dbReference type="Proteomes" id="UP001610444">
    <property type="component" value="Unassembled WGS sequence"/>
</dbReference>
<keyword evidence="2 6" id="KW-0489">Methyltransferase</keyword>
<dbReference type="PANTHER" id="PTHR43397:SF2">
    <property type="entry name" value="HISTIDINE-SPECIFIC METHYLTRANSFERASE SAM-DEPENDENT DOMAIN-CONTAINING PROTEIN"/>
    <property type="match status" value="1"/>
</dbReference>